<evidence type="ECO:0000256" key="8">
    <source>
        <dbReference type="ARBA" id="ARBA00022989"/>
    </source>
</evidence>
<dbReference type="PANTHER" id="PTHR11035">
    <property type="entry name" value="VERY-LONG-CHAIN (3R)-3-HYDROXYACYL-COA DEHYDRATASE"/>
    <property type="match status" value="1"/>
</dbReference>
<comment type="pathway">
    <text evidence="2 14">Lipid metabolism; fatty acid biosynthesis.</text>
</comment>
<gene>
    <name evidence="15" type="ORF">PHJA_002210800</name>
</gene>
<evidence type="ECO:0000256" key="3">
    <source>
        <dbReference type="ARBA" id="ARBA00007811"/>
    </source>
</evidence>
<feature type="transmembrane region" description="Helical" evidence="14">
    <location>
        <begin position="12"/>
        <end position="28"/>
    </location>
</feature>
<evidence type="ECO:0000256" key="6">
    <source>
        <dbReference type="ARBA" id="ARBA00022692"/>
    </source>
</evidence>
<comment type="similarity">
    <text evidence="3 14">Belongs to the very long-chain fatty acids dehydratase HACD family.</text>
</comment>
<keyword evidence="14" id="KW-0256">Endoplasmic reticulum</keyword>
<evidence type="ECO:0000256" key="7">
    <source>
        <dbReference type="ARBA" id="ARBA00022832"/>
    </source>
</evidence>
<name>A0A830CSQ3_9LAMI</name>
<evidence type="ECO:0000256" key="2">
    <source>
        <dbReference type="ARBA" id="ARBA00005194"/>
    </source>
</evidence>
<dbReference type="AlphaFoldDB" id="A0A830CSQ3"/>
<keyword evidence="7 14" id="KW-0276">Fatty acid metabolism</keyword>
<evidence type="ECO:0000256" key="9">
    <source>
        <dbReference type="ARBA" id="ARBA00023098"/>
    </source>
</evidence>
<keyword evidence="5 14" id="KW-0444">Lipid biosynthesis</keyword>
<keyword evidence="16" id="KW-1185">Reference proteome</keyword>
<sequence>MASLRRSYLISYNWVLFFGWSQVFYLFVKVLRISGHESVYAAVEKPLILAQSAALLEILQGLTRIVRSPVTPMLQQVSSRLYVKGGILNSFPEIRTHFFVGSLVINWSVTEIIRYSLYINNAF</sequence>
<dbReference type="EC" id="4.2.1.134" evidence="4 14"/>
<keyword evidence="10 14" id="KW-0472">Membrane</keyword>
<keyword evidence="11 14" id="KW-0275">Fatty acid biosynthesis</keyword>
<reference evidence="15" key="1">
    <citation type="submission" date="2020-07" db="EMBL/GenBank/DDBJ databases">
        <title>Ethylene signaling mediates host invasion by parasitic plants.</title>
        <authorList>
            <person name="Yoshida S."/>
        </authorList>
    </citation>
    <scope>NUCLEOTIDE SEQUENCE</scope>
    <source>
        <strain evidence="15">Okayama</strain>
    </source>
</reference>
<evidence type="ECO:0000256" key="14">
    <source>
        <dbReference type="RuleBase" id="RU363109"/>
    </source>
</evidence>
<keyword evidence="6 14" id="KW-0812">Transmembrane</keyword>
<evidence type="ECO:0000256" key="10">
    <source>
        <dbReference type="ARBA" id="ARBA00023136"/>
    </source>
</evidence>
<dbReference type="Pfam" id="PF04387">
    <property type="entry name" value="PTPLA"/>
    <property type="match status" value="1"/>
</dbReference>
<dbReference type="Proteomes" id="UP000653305">
    <property type="component" value="Unassembled WGS sequence"/>
</dbReference>
<evidence type="ECO:0000256" key="4">
    <source>
        <dbReference type="ARBA" id="ARBA00013122"/>
    </source>
</evidence>
<evidence type="ECO:0000313" key="15">
    <source>
        <dbReference type="EMBL" id="GFQ00669.1"/>
    </source>
</evidence>
<evidence type="ECO:0000313" key="16">
    <source>
        <dbReference type="Proteomes" id="UP000653305"/>
    </source>
</evidence>
<protein>
    <recommendedName>
        <fullName evidence="4 14">Very-long-chain (3R)-3-hydroxyacyl-CoA dehydratase</fullName>
        <ecNumber evidence="4 14">4.2.1.134</ecNumber>
    </recommendedName>
</protein>
<comment type="catalytic activity">
    <reaction evidence="13 14">
        <text>a very-long-chain (3R)-3-hydroxyacyl-CoA = a very-long-chain (2E)-enoyl-CoA + H2O</text>
        <dbReference type="Rhea" id="RHEA:45812"/>
        <dbReference type="ChEBI" id="CHEBI:15377"/>
        <dbReference type="ChEBI" id="CHEBI:83728"/>
        <dbReference type="ChEBI" id="CHEBI:85440"/>
        <dbReference type="EC" id="4.2.1.134"/>
    </reaction>
</comment>
<dbReference type="InterPro" id="IPR007482">
    <property type="entry name" value="Tyr_Pase-like_PTPLA"/>
</dbReference>
<comment type="subcellular location">
    <subcellularLocation>
        <location evidence="14">Endoplasmic reticulum membrane</location>
        <topology evidence="14">Multi-pass membrane protein</topology>
    </subcellularLocation>
    <subcellularLocation>
        <location evidence="1">Membrane</location>
        <topology evidence="1">Multi-pass membrane protein</topology>
    </subcellularLocation>
</comment>
<comment type="function">
    <text evidence="14">Catalyzes the third of the four reactions of the long-chain fatty acids elongation cycle. This endoplasmic reticulum-bound enzymatic process, allows the addition of two carbons to the chain of long- and very long-chain fatty acids/VLCFAs per cycle. This enzyme catalyzes the dehydration of the 3-hydroxyacyl-CoA intermediate into trans-2,3-enoyl-CoA, within each cycle of fatty acid elongation. Thereby, it participates to the production of VLCFAs of different chain lengths that are involved in multiple biological processes as precursors of membrane lipids and lipid mediators.</text>
</comment>
<organism evidence="15 16">
    <name type="scientific">Phtheirospermum japonicum</name>
    <dbReference type="NCBI Taxonomy" id="374723"/>
    <lineage>
        <taxon>Eukaryota</taxon>
        <taxon>Viridiplantae</taxon>
        <taxon>Streptophyta</taxon>
        <taxon>Embryophyta</taxon>
        <taxon>Tracheophyta</taxon>
        <taxon>Spermatophyta</taxon>
        <taxon>Magnoliopsida</taxon>
        <taxon>eudicotyledons</taxon>
        <taxon>Gunneridae</taxon>
        <taxon>Pentapetalae</taxon>
        <taxon>asterids</taxon>
        <taxon>lamiids</taxon>
        <taxon>Lamiales</taxon>
        <taxon>Orobanchaceae</taxon>
        <taxon>Orobanchaceae incertae sedis</taxon>
        <taxon>Phtheirospermum</taxon>
    </lineage>
</organism>
<evidence type="ECO:0000256" key="13">
    <source>
        <dbReference type="ARBA" id="ARBA00036671"/>
    </source>
</evidence>
<dbReference type="PANTHER" id="PTHR11035:SF3">
    <property type="entry name" value="VERY-LONG-CHAIN (3R)-3-HYDROXYACYL-COA DEHYDRATASE"/>
    <property type="match status" value="1"/>
</dbReference>
<dbReference type="GO" id="GO:0005789">
    <property type="term" value="C:endoplasmic reticulum membrane"/>
    <property type="evidence" value="ECO:0007669"/>
    <property type="project" value="UniProtKB-SubCell"/>
</dbReference>
<dbReference type="GO" id="GO:0030497">
    <property type="term" value="P:fatty acid elongation"/>
    <property type="evidence" value="ECO:0007669"/>
    <property type="project" value="TreeGrafter"/>
</dbReference>
<evidence type="ECO:0000256" key="5">
    <source>
        <dbReference type="ARBA" id="ARBA00022516"/>
    </source>
</evidence>
<comment type="caution">
    <text evidence="14">Lacks conserved residue(s) required for the propagation of feature annotation.</text>
</comment>
<keyword evidence="9 14" id="KW-0443">Lipid metabolism</keyword>
<evidence type="ECO:0000256" key="1">
    <source>
        <dbReference type="ARBA" id="ARBA00004141"/>
    </source>
</evidence>
<accession>A0A830CSQ3</accession>
<dbReference type="OrthoDB" id="46988at2759"/>
<keyword evidence="8 14" id="KW-1133">Transmembrane helix</keyword>
<dbReference type="EMBL" id="BMAC01000637">
    <property type="protein sequence ID" value="GFQ00669.1"/>
    <property type="molecule type" value="Genomic_DNA"/>
</dbReference>
<dbReference type="GO" id="GO:0102158">
    <property type="term" value="F:very-long-chain (3R)-3-hydroxyacyl-CoA dehydratase activity"/>
    <property type="evidence" value="ECO:0007669"/>
    <property type="project" value="UniProtKB-EC"/>
</dbReference>
<proteinExistence type="inferred from homology"/>
<keyword evidence="12 14" id="KW-0456">Lyase</keyword>
<dbReference type="GO" id="GO:0030148">
    <property type="term" value="P:sphingolipid biosynthetic process"/>
    <property type="evidence" value="ECO:0007669"/>
    <property type="project" value="TreeGrafter"/>
</dbReference>
<evidence type="ECO:0000256" key="11">
    <source>
        <dbReference type="ARBA" id="ARBA00023160"/>
    </source>
</evidence>
<evidence type="ECO:0000256" key="12">
    <source>
        <dbReference type="ARBA" id="ARBA00023239"/>
    </source>
</evidence>
<comment type="caution">
    <text evidence="15">The sequence shown here is derived from an EMBL/GenBank/DDBJ whole genome shotgun (WGS) entry which is preliminary data.</text>
</comment>
<dbReference type="GO" id="GO:0042761">
    <property type="term" value="P:very long-chain fatty acid biosynthetic process"/>
    <property type="evidence" value="ECO:0007669"/>
    <property type="project" value="TreeGrafter"/>
</dbReference>
<dbReference type="UniPathway" id="UPA00094"/>